<keyword evidence="7" id="KW-0496">Mitochondrion</keyword>
<keyword evidence="8" id="KW-0472">Membrane</keyword>
<dbReference type="PANTHER" id="PTHR11153">
    <property type="entry name" value="SIDEROFLEXIN"/>
    <property type="match status" value="1"/>
</dbReference>
<proteinExistence type="inferred from homology"/>
<dbReference type="AlphaFoldDB" id="A0AAD9KMD2"/>
<dbReference type="Proteomes" id="UP001209878">
    <property type="component" value="Unassembled WGS sequence"/>
</dbReference>
<keyword evidence="5" id="KW-0029">Amino-acid transport</keyword>
<keyword evidence="6" id="KW-1133">Transmembrane helix</keyword>
<comment type="caution">
    <text evidence="9">The sequence shown here is derived from an EMBL/GenBank/DDBJ whole genome shotgun (WGS) entry which is preliminary data.</text>
</comment>
<evidence type="ECO:0000256" key="4">
    <source>
        <dbReference type="ARBA" id="ARBA00022692"/>
    </source>
</evidence>
<evidence type="ECO:0000256" key="7">
    <source>
        <dbReference type="ARBA" id="ARBA00023128"/>
    </source>
</evidence>
<name>A0AAD9KMD2_RIDPI</name>
<comment type="subcellular location">
    <subcellularLocation>
        <location evidence="1">Mitochondrion membrane</location>
        <topology evidence="1">Multi-pass membrane protein</topology>
    </subcellularLocation>
</comment>
<organism evidence="9 10">
    <name type="scientific">Ridgeia piscesae</name>
    <name type="common">Tubeworm</name>
    <dbReference type="NCBI Taxonomy" id="27915"/>
    <lineage>
        <taxon>Eukaryota</taxon>
        <taxon>Metazoa</taxon>
        <taxon>Spiralia</taxon>
        <taxon>Lophotrochozoa</taxon>
        <taxon>Annelida</taxon>
        <taxon>Polychaeta</taxon>
        <taxon>Sedentaria</taxon>
        <taxon>Canalipalpata</taxon>
        <taxon>Sabellida</taxon>
        <taxon>Siboglinidae</taxon>
        <taxon>Ridgeia</taxon>
    </lineage>
</organism>
<evidence type="ECO:0000256" key="5">
    <source>
        <dbReference type="ARBA" id="ARBA00022970"/>
    </source>
</evidence>
<comment type="similarity">
    <text evidence="2">Belongs to the sideroflexin family.</text>
</comment>
<dbReference type="InterPro" id="IPR004686">
    <property type="entry name" value="Mtc"/>
</dbReference>
<evidence type="ECO:0000256" key="8">
    <source>
        <dbReference type="ARBA" id="ARBA00023136"/>
    </source>
</evidence>
<accession>A0AAD9KMD2</accession>
<sequence length="175" mass="19978">MASSHTDIQAPRINVDQPLWDQRTFLGRLKHFFWVTDFRTIVVPTRQIYEAKELLEKYRAGNEPEGTTYKEICYAKKLFESSFHPDFWGTPERHRQDVIPGAWGNAHHSHHVTLLQITAAYVSATSCAVITAVGFKRFLAKRASPLLQRFVPFIAVSAANVVNIPLMRQSQSHDS</sequence>
<evidence type="ECO:0000256" key="6">
    <source>
        <dbReference type="ARBA" id="ARBA00022989"/>
    </source>
</evidence>
<evidence type="ECO:0000313" key="10">
    <source>
        <dbReference type="Proteomes" id="UP001209878"/>
    </source>
</evidence>
<keyword evidence="4" id="KW-0812">Transmembrane</keyword>
<reference evidence="9" key="1">
    <citation type="journal article" date="2023" name="Mol. Biol. Evol.">
        <title>Third-Generation Sequencing Reveals the Adaptive Role of the Epigenome in Three Deep-Sea Polychaetes.</title>
        <authorList>
            <person name="Perez M."/>
            <person name="Aroh O."/>
            <person name="Sun Y."/>
            <person name="Lan Y."/>
            <person name="Juniper S.K."/>
            <person name="Young C.R."/>
            <person name="Angers B."/>
            <person name="Qian P.Y."/>
        </authorList>
    </citation>
    <scope>NUCLEOTIDE SEQUENCE</scope>
    <source>
        <strain evidence="9">R07B-5</strain>
    </source>
</reference>
<gene>
    <name evidence="9" type="ORF">NP493_839g01024</name>
</gene>
<dbReference type="PANTHER" id="PTHR11153:SF14">
    <property type="entry name" value="SIDEROFLEXIN-2"/>
    <property type="match status" value="1"/>
</dbReference>
<dbReference type="Pfam" id="PF03820">
    <property type="entry name" value="SFXNs"/>
    <property type="match status" value="2"/>
</dbReference>
<keyword evidence="10" id="KW-1185">Reference proteome</keyword>
<dbReference type="GO" id="GO:0005743">
    <property type="term" value="C:mitochondrial inner membrane"/>
    <property type="evidence" value="ECO:0007669"/>
    <property type="project" value="TreeGrafter"/>
</dbReference>
<dbReference type="EMBL" id="JAODUO010000841">
    <property type="protein sequence ID" value="KAK2173946.1"/>
    <property type="molecule type" value="Genomic_DNA"/>
</dbReference>
<keyword evidence="3" id="KW-0813">Transport</keyword>
<evidence type="ECO:0000313" key="9">
    <source>
        <dbReference type="EMBL" id="KAK2173946.1"/>
    </source>
</evidence>
<evidence type="ECO:0000256" key="2">
    <source>
        <dbReference type="ARBA" id="ARBA00005974"/>
    </source>
</evidence>
<evidence type="ECO:0000256" key="1">
    <source>
        <dbReference type="ARBA" id="ARBA00004225"/>
    </source>
</evidence>
<protein>
    <recommendedName>
        <fullName evidence="11">Sideroflexin-2</fullName>
    </recommendedName>
</protein>
<evidence type="ECO:0008006" key="11">
    <source>
        <dbReference type="Google" id="ProtNLM"/>
    </source>
</evidence>
<dbReference type="GO" id="GO:0140300">
    <property type="term" value="P:serine import into mitochondrion"/>
    <property type="evidence" value="ECO:0007669"/>
    <property type="project" value="TreeGrafter"/>
</dbReference>
<evidence type="ECO:0000256" key="3">
    <source>
        <dbReference type="ARBA" id="ARBA00022448"/>
    </source>
</evidence>
<dbReference type="GO" id="GO:0015075">
    <property type="term" value="F:monoatomic ion transmembrane transporter activity"/>
    <property type="evidence" value="ECO:0007669"/>
    <property type="project" value="InterPro"/>
</dbReference>